<reference evidence="2" key="1">
    <citation type="submission" date="2022-09" db="EMBL/GenBank/DDBJ databases">
        <title>Rhodovastum sp. nov. RN2-1 isolated from soil in Seongnam, South Korea.</title>
        <authorList>
            <person name="Le N.T."/>
        </authorList>
    </citation>
    <scope>NUCLEOTIDE SEQUENCE</scope>
    <source>
        <strain evidence="2">RN2-1</strain>
    </source>
</reference>
<protein>
    <submittedName>
        <fullName evidence="2">Extracellular solute-binding protein</fullName>
    </submittedName>
</protein>
<dbReference type="RefSeq" id="WP_264712454.1">
    <property type="nucleotide sequence ID" value="NZ_JAPDNT010000002.1"/>
</dbReference>
<dbReference type="EMBL" id="JAPDNT010000002">
    <property type="protein sequence ID" value="MCW3473836.1"/>
    <property type="molecule type" value="Genomic_DNA"/>
</dbReference>
<sequence length="352" mass="38311">MTKITKRQLFTGAAGFAIGGTAMRQAAAQALPPHEAELYAAAKREGELTWYSGQLSAESSEAVGAAFTRQYPGVKVNVVRSTSQVAFQRLSQDVRAGVAQCDVFSSTDISHSTFLKREGMYMQYRPKNIDGVLEAVRNLDPDDYFHISYLGLYLMAYNTAKVPAADAPKSWKDAIDGKWKNQVAIGHPGYSGAIGTLCVLLRKLYGWDYFKTLERSRPQIGRSSQDPVTMLNAGERTVGLGVPIGTTLYSMSRGNPIELIYPTDGTLLVPSPSGIPKNAPHPNAAKLFMEFAAAPGFSKAAGEFFNLPLRSDVPSPAGSRPIDQIKLVQPTTEEIETGVPEIKELWRDTFGV</sequence>
<proteinExistence type="predicted"/>
<dbReference type="Proteomes" id="UP001165679">
    <property type="component" value="Unassembled WGS sequence"/>
</dbReference>
<dbReference type="PANTHER" id="PTHR30006">
    <property type="entry name" value="THIAMINE-BINDING PERIPLASMIC PROTEIN-RELATED"/>
    <property type="match status" value="1"/>
</dbReference>
<accession>A0AA42CEQ5</accession>
<gene>
    <name evidence="2" type="ORF">OL599_04530</name>
</gene>
<comment type="caution">
    <text evidence="2">The sequence shown here is derived from an EMBL/GenBank/DDBJ whole genome shotgun (WGS) entry which is preliminary data.</text>
</comment>
<name>A0AA42CEQ5_9PROT</name>
<evidence type="ECO:0000313" key="3">
    <source>
        <dbReference type="Proteomes" id="UP001165679"/>
    </source>
</evidence>
<evidence type="ECO:0000313" key="2">
    <source>
        <dbReference type="EMBL" id="MCW3473836.1"/>
    </source>
</evidence>
<dbReference type="SUPFAM" id="SSF53850">
    <property type="entry name" value="Periplasmic binding protein-like II"/>
    <property type="match status" value="1"/>
</dbReference>
<dbReference type="AlphaFoldDB" id="A0AA42CEQ5"/>
<evidence type="ECO:0000256" key="1">
    <source>
        <dbReference type="ARBA" id="ARBA00022729"/>
    </source>
</evidence>
<reference evidence="2" key="2">
    <citation type="submission" date="2022-10" db="EMBL/GenBank/DDBJ databases">
        <authorList>
            <person name="Trinh H.N."/>
        </authorList>
    </citation>
    <scope>NUCLEOTIDE SEQUENCE</scope>
    <source>
        <strain evidence="2">RN2-1</strain>
    </source>
</reference>
<dbReference type="Pfam" id="PF13343">
    <property type="entry name" value="SBP_bac_6"/>
    <property type="match status" value="1"/>
</dbReference>
<dbReference type="Gene3D" id="3.40.190.10">
    <property type="entry name" value="Periplasmic binding protein-like II"/>
    <property type="match status" value="2"/>
</dbReference>
<keyword evidence="1" id="KW-0732">Signal</keyword>
<organism evidence="2 3">
    <name type="scientific">Limobrevibacterium gyesilva</name>
    <dbReference type="NCBI Taxonomy" id="2991712"/>
    <lineage>
        <taxon>Bacteria</taxon>
        <taxon>Pseudomonadati</taxon>
        <taxon>Pseudomonadota</taxon>
        <taxon>Alphaproteobacteria</taxon>
        <taxon>Acetobacterales</taxon>
        <taxon>Acetobacteraceae</taxon>
        <taxon>Limobrevibacterium</taxon>
    </lineage>
</organism>
<keyword evidence="3" id="KW-1185">Reference proteome</keyword>